<feature type="domain" description="HTH lysR-type" evidence="5">
    <location>
        <begin position="1"/>
        <end position="58"/>
    </location>
</feature>
<gene>
    <name evidence="6" type="ordered locus">Acid345_2919</name>
</gene>
<comment type="similarity">
    <text evidence="1">Belongs to the LysR transcriptional regulatory family.</text>
</comment>
<sequence length="305" mass="34417">MDLFQLETFLTVAREGSFSKAAKKLYRTQPAISQTIRKLEEEIGEGLFDRSSREGILTDAGKVLEEYAQKLLNLRTEALSAVGELRQLERGRLSIGANEVTCLYLLPMLDKYRDRCPMVSIAVQRTMASLVPEELLNRSIELGLVTYKIDQPELKSVVIYRDELIFVMHPSHPLASAGMLNINQLGAEVFVAHNVPSPYRAKVIDTFKHKNVPLHMHVELPTVEAIKKFVARERGLALLPGISVEDEIARGELASARVKELAFERKVRIAYRRNSVLSHASRAFLDVAESFAKQKGGRYLFQPER</sequence>
<reference evidence="6 7" key="1">
    <citation type="journal article" date="2009" name="Appl. Environ. Microbiol.">
        <title>Three genomes from the phylum Acidobacteria provide insight into the lifestyles of these microorganisms in soils.</title>
        <authorList>
            <person name="Ward N.L."/>
            <person name="Challacombe J.F."/>
            <person name="Janssen P.H."/>
            <person name="Henrissat B."/>
            <person name="Coutinho P.M."/>
            <person name="Wu M."/>
            <person name="Xie G."/>
            <person name="Haft D.H."/>
            <person name="Sait M."/>
            <person name="Badger J."/>
            <person name="Barabote R.D."/>
            <person name="Bradley B."/>
            <person name="Brettin T.S."/>
            <person name="Brinkac L.M."/>
            <person name="Bruce D."/>
            <person name="Creasy T."/>
            <person name="Daugherty S.C."/>
            <person name="Davidsen T.M."/>
            <person name="DeBoy R.T."/>
            <person name="Detter J.C."/>
            <person name="Dodson R.J."/>
            <person name="Durkin A.S."/>
            <person name="Ganapathy A."/>
            <person name="Gwinn-Giglio M."/>
            <person name="Han C.S."/>
            <person name="Khouri H."/>
            <person name="Kiss H."/>
            <person name="Kothari S.P."/>
            <person name="Madupu R."/>
            <person name="Nelson K.E."/>
            <person name="Nelson W.C."/>
            <person name="Paulsen I."/>
            <person name="Penn K."/>
            <person name="Ren Q."/>
            <person name="Rosovitz M.J."/>
            <person name="Selengut J.D."/>
            <person name="Shrivastava S."/>
            <person name="Sullivan S.A."/>
            <person name="Tapia R."/>
            <person name="Thompson L.S."/>
            <person name="Watkins K.L."/>
            <person name="Yang Q."/>
            <person name="Yu C."/>
            <person name="Zafar N."/>
            <person name="Zhou L."/>
            <person name="Kuske C.R."/>
        </authorList>
    </citation>
    <scope>NUCLEOTIDE SEQUENCE [LARGE SCALE GENOMIC DNA]</scope>
    <source>
        <strain evidence="6 7">Ellin345</strain>
    </source>
</reference>
<dbReference type="CDD" id="cd05466">
    <property type="entry name" value="PBP2_LTTR_substrate"/>
    <property type="match status" value="1"/>
</dbReference>
<dbReference type="PANTHER" id="PTHR30419:SF8">
    <property type="entry name" value="NITROGEN ASSIMILATION TRANSCRIPTIONAL ACTIVATOR-RELATED"/>
    <property type="match status" value="1"/>
</dbReference>
<keyword evidence="7" id="KW-1185">Reference proteome</keyword>
<dbReference type="GO" id="GO:0003677">
    <property type="term" value="F:DNA binding"/>
    <property type="evidence" value="ECO:0007669"/>
    <property type="project" value="UniProtKB-KW"/>
</dbReference>
<dbReference type="SUPFAM" id="SSF46785">
    <property type="entry name" value="Winged helix' DNA-binding domain"/>
    <property type="match status" value="1"/>
</dbReference>
<evidence type="ECO:0000313" key="6">
    <source>
        <dbReference type="EMBL" id="ABF41920.1"/>
    </source>
</evidence>
<proteinExistence type="inferred from homology"/>
<dbReference type="PRINTS" id="PR00039">
    <property type="entry name" value="HTHLYSR"/>
</dbReference>
<dbReference type="Pfam" id="PF00126">
    <property type="entry name" value="HTH_1"/>
    <property type="match status" value="1"/>
</dbReference>
<organism evidence="6 7">
    <name type="scientific">Koribacter versatilis (strain Ellin345)</name>
    <dbReference type="NCBI Taxonomy" id="204669"/>
    <lineage>
        <taxon>Bacteria</taxon>
        <taxon>Pseudomonadati</taxon>
        <taxon>Acidobacteriota</taxon>
        <taxon>Terriglobia</taxon>
        <taxon>Terriglobales</taxon>
        <taxon>Candidatus Korobacteraceae</taxon>
        <taxon>Candidatus Korobacter</taxon>
    </lineage>
</organism>
<dbReference type="InterPro" id="IPR005119">
    <property type="entry name" value="LysR_subst-bd"/>
</dbReference>
<dbReference type="OrthoDB" id="9803735at2"/>
<dbReference type="GO" id="GO:0005829">
    <property type="term" value="C:cytosol"/>
    <property type="evidence" value="ECO:0007669"/>
    <property type="project" value="TreeGrafter"/>
</dbReference>
<dbReference type="eggNOG" id="COG0583">
    <property type="taxonomic scope" value="Bacteria"/>
</dbReference>
<dbReference type="GO" id="GO:0003700">
    <property type="term" value="F:DNA-binding transcription factor activity"/>
    <property type="evidence" value="ECO:0007669"/>
    <property type="project" value="InterPro"/>
</dbReference>
<dbReference type="PROSITE" id="PS50931">
    <property type="entry name" value="HTH_LYSR"/>
    <property type="match status" value="1"/>
</dbReference>
<dbReference type="AlphaFoldDB" id="Q1IMI0"/>
<name>Q1IMI0_KORVE</name>
<dbReference type="Gene3D" id="1.10.10.10">
    <property type="entry name" value="Winged helix-like DNA-binding domain superfamily/Winged helix DNA-binding domain"/>
    <property type="match status" value="1"/>
</dbReference>
<dbReference type="InterPro" id="IPR036390">
    <property type="entry name" value="WH_DNA-bd_sf"/>
</dbReference>
<dbReference type="Gene3D" id="3.40.190.290">
    <property type="match status" value="1"/>
</dbReference>
<protein>
    <submittedName>
        <fullName evidence="6">Transcriptional regulator, LysR family</fullName>
    </submittedName>
</protein>
<dbReference type="KEGG" id="aba:Acid345_2919"/>
<evidence type="ECO:0000259" key="5">
    <source>
        <dbReference type="PROSITE" id="PS50931"/>
    </source>
</evidence>
<dbReference type="HOGENOM" id="CLU_039613_6_1_0"/>
<keyword evidence="3" id="KW-0238">DNA-binding</keyword>
<dbReference type="InterPro" id="IPR000847">
    <property type="entry name" value="LysR_HTH_N"/>
</dbReference>
<evidence type="ECO:0000256" key="1">
    <source>
        <dbReference type="ARBA" id="ARBA00009437"/>
    </source>
</evidence>
<keyword evidence="2" id="KW-0805">Transcription regulation</keyword>
<dbReference type="STRING" id="204669.Acid345_2919"/>
<evidence type="ECO:0000256" key="3">
    <source>
        <dbReference type="ARBA" id="ARBA00023125"/>
    </source>
</evidence>
<dbReference type="Proteomes" id="UP000002432">
    <property type="component" value="Chromosome"/>
</dbReference>
<keyword evidence="4" id="KW-0804">Transcription</keyword>
<evidence type="ECO:0000256" key="4">
    <source>
        <dbReference type="ARBA" id="ARBA00023163"/>
    </source>
</evidence>
<dbReference type="InterPro" id="IPR050950">
    <property type="entry name" value="HTH-type_LysR_regulators"/>
</dbReference>
<dbReference type="SUPFAM" id="SSF53850">
    <property type="entry name" value="Periplasmic binding protein-like II"/>
    <property type="match status" value="1"/>
</dbReference>
<dbReference type="InterPro" id="IPR036388">
    <property type="entry name" value="WH-like_DNA-bd_sf"/>
</dbReference>
<dbReference type="EnsemblBacteria" id="ABF41920">
    <property type="protein sequence ID" value="ABF41920"/>
    <property type="gene ID" value="Acid345_2919"/>
</dbReference>
<evidence type="ECO:0000313" key="7">
    <source>
        <dbReference type="Proteomes" id="UP000002432"/>
    </source>
</evidence>
<dbReference type="PANTHER" id="PTHR30419">
    <property type="entry name" value="HTH-TYPE TRANSCRIPTIONAL REGULATOR YBHD"/>
    <property type="match status" value="1"/>
</dbReference>
<dbReference type="EMBL" id="CP000360">
    <property type="protein sequence ID" value="ABF41920.1"/>
    <property type="molecule type" value="Genomic_DNA"/>
</dbReference>
<dbReference type="FunFam" id="1.10.10.10:FF:000001">
    <property type="entry name" value="LysR family transcriptional regulator"/>
    <property type="match status" value="1"/>
</dbReference>
<dbReference type="RefSeq" id="WP_011523721.1">
    <property type="nucleotide sequence ID" value="NC_008009.1"/>
</dbReference>
<dbReference type="Pfam" id="PF03466">
    <property type="entry name" value="LysR_substrate"/>
    <property type="match status" value="1"/>
</dbReference>
<accession>Q1IMI0</accession>
<evidence type="ECO:0000256" key="2">
    <source>
        <dbReference type="ARBA" id="ARBA00023015"/>
    </source>
</evidence>